<keyword evidence="3" id="KW-1185">Reference proteome</keyword>
<evidence type="ECO:0000313" key="2">
    <source>
        <dbReference type="EMBL" id="RMX53240.1"/>
    </source>
</evidence>
<evidence type="ECO:0000313" key="3">
    <source>
        <dbReference type="Proteomes" id="UP000275408"/>
    </source>
</evidence>
<dbReference type="AlphaFoldDB" id="A0A3M6UHS2"/>
<dbReference type="EMBL" id="RCHS01001486">
    <property type="protein sequence ID" value="RMX53240.1"/>
    <property type="molecule type" value="Genomic_DNA"/>
</dbReference>
<gene>
    <name evidence="2" type="ORF">pdam_00024396</name>
</gene>
<feature type="region of interest" description="Disordered" evidence="1">
    <location>
        <begin position="1"/>
        <end position="57"/>
    </location>
</feature>
<feature type="compositionally biased region" description="Basic and acidic residues" evidence="1">
    <location>
        <begin position="1"/>
        <end position="13"/>
    </location>
</feature>
<dbReference type="Proteomes" id="UP000275408">
    <property type="component" value="Unassembled WGS sequence"/>
</dbReference>
<organism evidence="2 3">
    <name type="scientific">Pocillopora damicornis</name>
    <name type="common">Cauliflower coral</name>
    <name type="synonym">Millepora damicornis</name>
    <dbReference type="NCBI Taxonomy" id="46731"/>
    <lineage>
        <taxon>Eukaryota</taxon>
        <taxon>Metazoa</taxon>
        <taxon>Cnidaria</taxon>
        <taxon>Anthozoa</taxon>
        <taxon>Hexacorallia</taxon>
        <taxon>Scleractinia</taxon>
        <taxon>Astrocoeniina</taxon>
        <taxon>Pocilloporidae</taxon>
        <taxon>Pocillopora</taxon>
    </lineage>
</organism>
<sequence length="150" mass="16943">MKRRDSSEGKDDAVGNGVKSADDINEQDSGKEDDDHEDNLNKPSDEDLESTGSAETEMDILDLVKEVVRNDSTRDLITVMREERDKAQEYELRLFHLPQSSRPNASNAFTDYDQQQQLVVCSRYRVDPVAVKHLLVECISHCTVSGTKDL</sequence>
<name>A0A3M6UHS2_POCDA</name>
<proteinExistence type="predicted"/>
<evidence type="ECO:0000256" key="1">
    <source>
        <dbReference type="SAM" id="MobiDB-lite"/>
    </source>
</evidence>
<reference evidence="2 3" key="1">
    <citation type="journal article" date="2018" name="Sci. Rep.">
        <title>Comparative analysis of the Pocillopora damicornis genome highlights role of immune system in coral evolution.</title>
        <authorList>
            <person name="Cunning R."/>
            <person name="Bay R.A."/>
            <person name="Gillette P."/>
            <person name="Baker A.C."/>
            <person name="Traylor-Knowles N."/>
        </authorList>
    </citation>
    <scope>NUCLEOTIDE SEQUENCE [LARGE SCALE GENOMIC DNA]</scope>
    <source>
        <strain evidence="2">RSMAS</strain>
        <tissue evidence="2">Whole animal</tissue>
    </source>
</reference>
<protein>
    <submittedName>
        <fullName evidence="2">Uncharacterized protein</fullName>
    </submittedName>
</protein>
<feature type="compositionally biased region" description="Acidic residues" evidence="1">
    <location>
        <begin position="23"/>
        <end position="37"/>
    </location>
</feature>
<accession>A0A3M6UHS2</accession>
<comment type="caution">
    <text evidence="2">The sequence shown here is derived from an EMBL/GenBank/DDBJ whole genome shotgun (WGS) entry which is preliminary data.</text>
</comment>